<reference evidence="1" key="1">
    <citation type="journal article" date="2021" name="Proc. Natl. Acad. Sci. U.S.A.">
        <title>A Catalog of Tens of Thousands of Viruses from Human Metagenomes Reveals Hidden Associations with Chronic Diseases.</title>
        <authorList>
            <person name="Tisza M.J."/>
            <person name="Buck C.B."/>
        </authorList>
    </citation>
    <scope>NUCLEOTIDE SEQUENCE</scope>
    <source>
        <strain evidence="1">CtqZP6</strain>
    </source>
</reference>
<proteinExistence type="predicted"/>
<keyword evidence="1" id="KW-0238">DNA-binding</keyword>
<sequence>MNKQIYKIAGVTENDFKTWCKDTGRKAYKPESKTEFFARLADGRLVRDEKTHKLITKRRSK</sequence>
<evidence type="ECO:0000313" key="1">
    <source>
        <dbReference type="EMBL" id="DAF50637.1"/>
    </source>
</evidence>
<dbReference type="EMBL" id="BK032598">
    <property type="protein sequence ID" value="DAF50637.1"/>
    <property type="molecule type" value="Genomic_DNA"/>
</dbReference>
<protein>
    <submittedName>
        <fullName evidence="1">RFX DNA-binding domain protein</fullName>
    </submittedName>
</protein>
<dbReference type="GO" id="GO:0003677">
    <property type="term" value="F:DNA binding"/>
    <property type="evidence" value="ECO:0007669"/>
    <property type="project" value="UniProtKB-KW"/>
</dbReference>
<organism evidence="1">
    <name type="scientific">Phage sp. ctqZP6</name>
    <dbReference type="NCBI Taxonomy" id="2828010"/>
    <lineage>
        <taxon>Viruses</taxon>
    </lineage>
</organism>
<name>A0A8S5SI08_9VIRU</name>
<accession>A0A8S5SI08</accession>